<dbReference type="AlphaFoldDB" id="A0A061FYB7"/>
<dbReference type="EMBL" id="CM001881">
    <property type="protein sequence ID" value="EOY22530.1"/>
    <property type="molecule type" value="Genomic_DNA"/>
</dbReference>
<dbReference type="InParanoid" id="A0A061FYB7"/>
<gene>
    <name evidence="1" type="ORF">TCM_014676</name>
</gene>
<sequence length="68" mass="7278">MYRRGALRKLAMSPMPRHIGVGLVGACLGATFAKSPLGLCMKARNGQTEECSATKPHVTFGVFEIISL</sequence>
<dbReference type="Proteomes" id="UP000026915">
    <property type="component" value="Chromosome 3"/>
</dbReference>
<name>A0A061FYB7_THECC</name>
<dbReference type="HOGENOM" id="CLU_2799113_0_0_1"/>
<organism evidence="1 2">
    <name type="scientific">Theobroma cacao</name>
    <name type="common">Cacao</name>
    <name type="synonym">Cocoa</name>
    <dbReference type="NCBI Taxonomy" id="3641"/>
    <lineage>
        <taxon>Eukaryota</taxon>
        <taxon>Viridiplantae</taxon>
        <taxon>Streptophyta</taxon>
        <taxon>Embryophyta</taxon>
        <taxon>Tracheophyta</taxon>
        <taxon>Spermatophyta</taxon>
        <taxon>Magnoliopsida</taxon>
        <taxon>eudicotyledons</taxon>
        <taxon>Gunneridae</taxon>
        <taxon>Pentapetalae</taxon>
        <taxon>rosids</taxon>
        <taxon>malvids</taxon>
        <taxon>Malvales</taxon>
        <taxon>Malvaceae</taxon>
        <taxon>Byttnerioideae</taxon>
        <taxon>Theobroma</taxon>
    </lineage>
</organism>
<reference evidence="1 2" key="1">
    <citation type="journal article" date="2013" name="Genome Biol.">
        <title>The genome sequence of the most widely cultivated cacao type and its use to identify candidate genes regulating pod color.</title>
        <authorList>
            <person name="Motamayor J.C."/>
            <person name="Mockaitis K."/>
            <person name="Schmutz J."/>
            <person name="Haiminen N."/>
            <person name="Iii D.L."/>
            <person name="Cornejo O."/>
            <person name="Findley S.D."/>
            <person name="Zheng P."/>
            <person name="Utro F."/>
            <person name="Royaert S."/>
            <person name="Saski C."/>
            <person name="Jenkins J."/>
            <person name="Podicheti R."/>
            <person name="Zhao M."/>
            <person name="Scheffler B.E."/>
            <person name="Stack J.C."/>
            <person name="Feltus F.A."/>
            <person name="Mustiga G.M."/>
            <person name="Amores F."/>
            <person name="Phillips W."/>
            <person name="Marelli J.P."/>
            <person name="May G.D."/>
            <person name="Shapiro H."/>
            <person name="Ma J."/>
            <person name="Bustamante C.D."/>
            <person name="Schnell R.J."/>
            <person name="Main D."/>
            <person name="Gilbert D."/>
            <person name="Parida L."/>
            <person name="Kuhn D.N."/>
        </authorList>
    </citation>
    <scope>NUCLEOTIDE SEQUENCE [LARGE SCALE GENOMIC DNA]</scope>
    <source>
        <strain evidence="2">cv. Matina 1-6</strain>
    </source>
</reference>
<evidence type="ECO:0000313" key="2">
    <source>
        <dbReference type="Proteomes" id="UP000026915"/>
    </source>
</evidence>
<accession>A0A061FYB7</accession>
<protein>
    <submittedName>
        <fullName evidence="1">Uncharacterized protein</fullName>
    </submittedName>
</protein>
<proteinExistence type="predicted"/>
<evidence type="ECO:0000313" key="1">
    <source>
        <dbReference type="EMBL" id="EOY22530.1"/>
    </source>
</evidence>
<dbReference type="Gramene" id="EOY22530">
    <property type="protein sequence ID" value="EOY22530"/>
    <property type="gene ID" value="TCM_014676"/>
</dbReference>
<keyword evidence="2" id="KW-1185">Reference proteome</keyword>